<dbReference type="Pfam" id="PF05036">
    <property type="entry name" value="SPOR"/>
    <property type="match status" value="1"/>
</dbReference>
<name>A0A368MZH5_9GAMM</name>
<dbReference type="InterPro" id="IPR052521">
    <property type="entry name" value="Cell_div_SPOR-domain"/>
</dbReference>
<feature type="domain" description="SPOR" evidence="2">
    <location>
        <begin position="124"/>
        <end position="203"/>
    </location>
</feature>
<keyword evidence="1" id="KW-1133">Transmembrane helix</keyword>
<dbReference type="InterPro" id="IPR036680">
    <property type="entry name" value="SPOR-like_sf"/>
</dbReference>
<dbReference type="GO" id="GO:0032506">
    <property type="term" value="P:cytokinetic process"/>
    <property type="evidence" value="ECO:0007669"/>
    <property type="project" value="TreeGrafter"/>
</dbReference>
<proteinExistence type="predicted"/>
<protein>
    <recommendedName>
        <fullName evidence="2">SPOR domain-containing protein</fullName>
    </recommendedName>
</protein>
<dbReference type="AlphaFoldDB" id="A0A368MZH5"/>
<dbReference type="GO" id="GO:0042834">
    <property type="term" value="F:peptidoglycan binding"/>
    <property type="evidence" value="ECO:0007669"/>
    <property type="project" value="InterPro"/>
</dbReference>
<feature type="transmembrane region" description="Helical" evidence="1">
    <location>
        <begin position="17"/>
        <end position="35"/>
    </location>
</feature>
<dbReference type="PANTHER" id="PTHR38687:SF1">
    <property type="entry name" value="CELL DIVISION PROTEIN DEDD"/>
    <property type="match status" value="1"/>
</dbReference>
<keyword evidence="1" id="KW-0812">Transmembrane</keyword>
<gene>
    <name evidence="3" type="ORF">DU002_18420</name>
</gene>
<dbReference type="Gene3D" id="3.30.70.1070">
    <property type="entry name" value="Sporulation related repeat"/>
    <property type="match status" value="1"/>
</dbReference>
<dbReference type="GO" id="GO:0030428">
    <property type="term" value="C:cell septum"/>
    <property type="evidence" value="ECO:0007669"/>
    <property type="project" value="TreeGrafter"/>
</dbReference>
<dbReference type="PROSITE" id="PS51724">
    <property type="entry name" value="SPOR"/>
    <property type="match status" value="1"/>
</dbReference>
<keyword evidence="4" id="KW-1185">Reference proteome</keyword>
<evidence type="ECO:0000313" key="3">
    <source>
        <dbReference type="EMBL" id="RCU43642.1"/>
    </source>
</evidence>
<keyword evidence="1" id="KW-0472">Membrane</keyword>
<reference evidence="3 4" key="1">
    <citation type="submission" date="2018-07" db="EMBL/GenBank/DDBJ databases">
        <title>Corallincola holothuriorum sp. nov., a new facultative anaerobe isolated from sea cucumber Apostichopus japonicus.</title>
        <authorList>
            <person name="Xia H."/>
        </authorList>
    </citation>
    <scope>NUCLEOTIDE SEQUENCE [LARGE SCALE GENOMIC DNA]</scope>
    <source>
        <strain evidence="3 4">C4</strain>
    </source>
</reference>
<organism evidence="3 4">
    <name type="scientific">Corallincola holothuriorum</name>
    <dbReference type="NCBI Taxonomy" id="2282215"/>
    <lineage>
        <taxon>Bacteria</taxon>
        <taxon>Pseudomonadati</taxon>
        <taxon>Pseudomonadota</taxon>
        <taxon>Gammaproteobacteria</taxon>
        <taxon>Alteromonadales</taxon>
        <taxon>Psychromonadaceae</taxon>
        <taxon>Corallincola</taxon>
    </lineage>
</organism>
<evidence type="ECO:0000259" key="2">
    <source>
        <dbReference type="PROSITE" id="PS51724"/>
    </source>
</evidence>
<accession>A0A368MZH5</accession>
<evidence type="ECO:0000256" key="1">
    <source>
        <dbReference type="SAM" id="Phobius"/>
    </source>
</evidence>
<evidence type="ECO:0000313" key="4">
    <source>
        <dbReference type="Proteomes" id="UP000252558"/>
    </source>
</evidence>
<dbReference type="GO" id="GO:0032153">
    <property type="term" value="C:cell division site"/>
    <property type="evidence" value="ECO:0007669"/>
    <property type="project" value="TreeGrafter"/>
</dbReference>
<comment type="caution">
    <text evidence="3">The sequence shown here is derived from an EMBL/GenBank/DDBJ whole genome shotgun (WGS) entry which is preliminary data.</text>
</comment>
<dbReference type="Proteomes" id="UP000252558">
    <property type="component" value="Unassembled WGS sequence"/>
</dbReference>
<dbReference type="InterPro" id="IPR007730">
    <property type="entry name" value="SPOR-like_dom"/>
</dbReference>
<dbReference type="PANTHER" id="PTHR38687">
    <property type="entry name" value="CELL DIVISION PROTEIN DEDD-RELATED"/>
    <property type="match status" value="1"/>
</dbReference>
<dbReference type="EMBL" id="QPID01000015">
    <property type="protein sequence ID" value="RCU43642.1"/>
    <property type="molecule type" value="Genomic_DNA"/>
</dbReference>
<sequence>MSLSRGRFLANQLTNRLVGTVALLAVGIIVLPDLLDGEKQRHSDEFAVIPLKPEVDLAIHQDDLAAAEGLVEQEDTAAALLAENQPPVVDIDGDNVVVSEPDIDAATPAPVVVKPVKSAPKLEGFKDNAWAIQLGGFKNAKNVNGLINKLEKGGYTVYTRPKTPKDGMITRVYIGPSLDKQALESKLESLKKLTGLTGQLTAYNPLEQ</sequence>
<dbReference type="SUPFAM" id="SSF110997">
    <property type="entry name" value="Sporulation related repeat"/>
    <property type="match status" value="1"/>
</dbReference>